<dbReference type="RefSeq" id="WP_091119354.1">
    <property type="nucleotide sequence ID" value="NZ_FOLB01000001.1"/>
</dbReference>
<dbReference type="AlphaFoldDB" id="A0A1I1DKR1"/>
<dbReference type="Pfam" id="PF03372">
    <property type="entry name" value="Exo_endo_phos"/>
    <property type="match status" value="1"/>
</dbReference>
<gene>
    <name evidence="3" type="ORF">SAMN04487968_101299</name>
</gene>
<keyword evidence="1" id="KW-1133">Transmembrane helix</keyword>
<dbReference type="GO" id="GO:0003824">
    <property type="term" value="F:catalytic activity"/>
    <property type="evidence" value="ECO:0007669"/>
    <property type="project" value="InterPro"/>
</dbReference>
<dbReference type="Gene3D" id="3.60.10.10">
    <property type="entry name" value="Endonuclease/exonuclease/phosphatase"/>
    <property type="match status" value="1"/>
</dbReference>
<organism evidence="3 4">
    <name type="scientific">Nocardioides terrae</name>
    <dbReference type="NCBI Taxonomy" id="574651"/>
    <lineage>
        <taxon>Bacteria</taxon>
        <taxon>Bacillati</taxon>
        <taxon>Actinomycetota</taxon>
        <taxon>Actinomycetes</taxon>
        <taxon>Propionibacteriales</taxon>
        <taxon>Nocardioidaceae</taxon>
        <taxon>Nocardioides</taxon>
    </lineage>
</organism>
<evidence type="ECO:0000256" key="1">
    <source>
        <dbReference type="SAM" id="Phobius"/>
    </source>
</evidence>
<feature type="domain" description="Endonuclease/exonuclease/phosphatase" evidence="2">
    <location>
        <begin position="112"/>
        <end position="335"/>
    </location>
</feature>
<dbReference type="STRING" id="574651.SAMN04487968_101299"/>
<dbReference type="EMBL" id="FOLB01000001">
    <property type="protein sequence ID" value="SFB74962.1"/>
    <property type="molecule type" value="Genomic_DNA"/>
</dbReference>
<dbReference type="InterPro" id="IPR036691">
    <property type="entry name" value="Endo/exonu/phosph_ase_sf"/>
</dbReference>
<dbReference type="InterPro" id="IPR005135">
    <property type="entry name" value="Endo/exonuclease/phosphatase"/>
</dbReference>
<proteinExistence type="predicted"/>
<keyword evidence="1" id="KW-0812">Transmembrane</keyword>
<evidence type="ECO:0000313" key="4">
    <source>
        <dbReference type="Proteomes" id="UP000198832"/>
    </source>
</evidence>
<sequence length="370" mass="39965">MERRGGARRRTLSTTEAFHRRFRTAGIAVAVVAVLAIVGVTVGLQRDSDPTSTSARPRHTPSASAAPLVVVPAVHFDRRILTLPEMKEKFGKQGLHLVESDPTQPTTFTISSFNVLGSSHTGKKGSAAGPARAARAGSLVRRKGVSVVGLQEFQSNQRGAFLGNAGMVAYPSAGGLDGENSIAWDPDDWSLVEGHLVDIPYFFGQPRKMPNVLLRNLHTDRMAWFSNYHNPADVFGCKCGGHRAAATDREISIVRDLTSSGTPMFTTGDMNDRASYACRYAASGLHSADGVSRAGGSCHLPGNEWIDWIWGSSQVSFSRYSRDYSTRNGPKISDHPIITATATIAPAAEACKSYTRHGDKYWFCPDPTAD</sequence>
<protein>
    <recommendedName>
        <fullName evidence="2">Endonuclease/exonuclease/phosphatase domain-containing protein</fullName>
    </recommendedName>
</protein>
<accession>A0A1I1DKR1</accession>
<name>A0A1I1DKR1_9ACTN</name>
<feature type="transmembrane region" description="Helical" evidence="1">
    <location>
        <begin position="21"/>
        <end position="44"/>
    </location>
</feature>
<evidence type="ECO:0000259" key="2">
    <source>
        <dbReference type="Pfam" id="PF03372"/>
    </source>
</evidence>
<dbReference type="SUPFAM" id="SSF56219">
    <property type="entry name" value="DNase I-like"/>
    <property type="match status" value="1"/>
</dbReference>
<keyword evidence="1" id="KW-0472">Membrane</keyword>
<evidence type="ECO:0000313" key="3">
    <source>
        <dbReference type="EMBL" id="SFB74962.1"/>
    </source>
</evidence>
<dbReference type="OrthoDB" id="3763091at2"/>
<keyword evidence="4" id="KW-1185">Reference proteome</keyword>
<reference evidence="3 4" key="1">
    <citation type="submission" date="2016-10" db="EMBL/GenBank/DDBJ databases">
        <authorList>
            <person name="de Groot N.N."/>
        </authorList>
    </citation>
    <scope>NUCLEOTIDE SEQUENCE [LARGE SCALE GENOMIC DNA]</scope>
    <source>
        <strain evidence="3 4">CGMCC 1.7056</strain>
    </source>
</reference>
<dbReference type="Proteomes" id="UP000198832">
    <property type="component" value="Unassembled WGS sequence"/>
</dbReference>